<gene>
    <name evidence="3" type="ORF">CERSUDRAFT_96229</name>
</gene>
<sequence length="703" mass="78713">MSDDDSDLTDIDELDDEEYNPRPSTSRSKAKTKVDSGDNYRVRGALRAPRAASYSAQTLYDQIHSGDIDLEPEYQRDVVWPDSKQIGLVDSLFRNFFIPPVIFAVKYSDDGSEHRVCIDGKQRLTSIWRFMDGLIPYVDAYTNERFVYKESSELKIKAKMLPEKYKKIFAAKQIICMEYVDLSHDSEREIFQRVQLGMALTPAEKLQALNGPAAAFTRELLAQYGTSLGENTDWDTTRGSGFRGFAFSVYCMIQWPELKTMPSITLIQKWLQGPEEPDEGFCEEVHTIYQIFVKLSEDSKYNKIFKASKRLAPVEFMAVSLLIYTHKNRLTLSQMAEAIQKMRKDVRTTEVDIRMNGRILKPMLQYIQDLTPSRLKADAGQPVAAKAIGGSKKRKARQDDDTPAVEKKQRTAAIKSDSRPSTPSSSSSRFAAKTAKPPPAPQSNVSTAPPPSTPAPVKVEASVPTVPPIQVPDRLSGVRAAKERLASGSPRPPDPSPLRTVVPQPLPSGTMPERIRSQPGSPMVPQFPGPSQQSSRMDLGDSLMSRMGAPTGNTVPHSLQQAQLQQQSHPNGSSQAPYHQPAAMQQQHSAQQAPTQHQQQTHTNGLAPVQTNGPSSYHSSHQSSRSPVLSTHNLPPRPVHPSLSYERDQRTIAAPLRSPTERYPYRERDGRPYEARRDQDVRRASWSAREPDHGGYSRNRDWR</sequence>
<accession>M2RB51</accession>
<feature type="compositionally biased region" description="Low complexity" evidence="1">
    <location>
        <begin position="615"/>
        <end position="630"/>
    </location>
</feature>
<dbReference type="HOGENOM" id="CLU_013023_2_0_1"/>
<feature type="compositionally biased region" description="Low complexity" evidence="1">
    <location>
        <begin position="419"/>
        <end position="435"/>
    </location>
</feature>
<dbReference type="PANTHER" id="PTHR39639:SF1">
    <property type="entry name" value="DUF262 DOMAIN-CONTAINING PROTEIN"/>
    <property type="match status" value="1"/>
</dbReference>
<feature type="domain" description="GmrSD restriction endonucleases N-terminal" evidence="2">
    <location>
        <begin position="58"/>
        <end position="207"/>
    </location>
</feature>
<evidence type="ECO:0000313" key="3">
    <source>
        <dbReference type="EMBL" id="EMD36006.1"/>
    </source>
</evidence>
<reference evidence="3 4" key="1">
    <citation type="journal article" date="2012" name="Proc. Natl. Acad. Sci. U.S.A.">
        <title>Comparative genomics of Ceriporiopsis subvermispora and Phanerochaete chrysosporium provide insight into selective ligninolysis.</title>
        <authorList>
            <person name="Fernandez-Fueyo E."/>
            <person name="Ruiz-Duenas F.J."/>
            <person name="Ferreira P."/>
            <person name="Floudas D."/>
            <person name="Hibbett D.S."/>
            <person name="Canessa P."/>
            <person name="Larrondo L.F."/>
            <person name="James T.Y."/>
            <person name="Seelenfreund D."/>
            <person name="Lobos S."/>
            <person name="Polanco R."/>
            <person name="Tello M."/>
            <person name="Honda Y."/>
            <person name="Watanabe T."/>
            <person name="Watanabe T."/>
            <person name="Ryu J.S."/>
            <person name="Kubicek C.P."/>
            <person name="Schmoll M."/>
            <person name="Gaskell J."/>
            <person name="Hammel K.E."/>
            <person name="St John F.J."/>
            <person name="Vanden Wymelenberg A."/>
            <person name="Sabat G."/>
            <person name="Splinter BonDurant S."/>
            <person name="Syed K."/>
            <person name="Yadav J.S."/>
            <person name="Doddapaneni H."/>
            <person name="Subramanian V."/>
            <person name="Lavin J.L."/>
            <person name="Oguiza J.A."/>
            <person name="Perez G."/>
            <person name="Pisabarro A.G."/>
            <person name="Ramirez L."/>
            <person name="Santoyo F."/>
            <person name="Master E."/>
            <person name="Coutinho P.M."/>
            <person name="Henrissat B."/>
            <person name="Lombard V."/>
            <person name="Magnuson J.K."/>
            <person name="Kuees U."/>
            <person name="Hori C."/>
            <person name="Igarashi K."/>
            <person name="Samejima M."/>
            <person name="Held B.W."/>
            <person name="Barry K.W."/>
            <person name="LaButti K.M."/>
            <person name="Lapidus A."/>
            <person name="Lindquist E.A."/>
            <person name="Lucas S.M."/>
            <person name="Riley R."/>
            <person name="Salamov A.A."/>
            <person name="Hoffmeister D."/>
            <person name="Schwenk D."/>
            <person name="Hadar Y."/>
            <person name="Yarden O."/>
            <person name="de Vries R.P."/>
            <person name="Wiebenga A."/>
            <person name="Stenlid J."/>
            <person name="Eastwood D."/>
            <person name="Grigoriev I.V."/>
            <person name="Berka R.M."/>
            <person name="Blanchette R.A."/>
            <person name="Kersten P."/>
            <person name="Martinez A.T."/>
            <person name="Vicuna R."/>
            <person name="Cullen D."/>
        </authorList>
    </citation>
    <scope>NUCLEOTIDE SEQUENCE [LARGE SCALE GENOMIC DNA]</scope>
    <source>
        <strain evidence="3 4">B</strain>
    </source>
</reference>
<dbReference type="EMBL" id="KB445799">
    <property type="protein sequence ID" value="EMD36006.1"/>
    <property type="molecule type" value="Genomic_DNA"/>
</dbReference>
<feature type="region of interest" description="Disordered" evidence="1">
    <location>
        <begin position="1"/>
        <end position="36"/>
    </location>
</feature>
<feature type="compositionally biased region" description="Acidic residues" evidence="1">
    <location>
        <begin position="1"/>
        <end position="18"/>
    </location>
</feature>
<dbReference type="AlphaFoldDB" id="M2RB51"/>
<dbReference type="PANTHER" id="PTHR39639">
    <property type="entry name" value="CHROMOSOME 16, WHOLE GENOME SHOTGUN SEQUENCE"/>
    <property type="match status" value="1"/>
</dbReference>
<evidence type="ECO:0000256" key="1">
    <source>
        <dbReference type="SAM" id="MobiDB-lite"/>
    </source>
</evidence>
<evidence type="ECO:0000259" key="2">
    <source>
        <dbReference type="Pfam" id="PF03235"/>
    </source>
</evidence>
<dbReference type="OrthoDB" id="5419821at2759"/>
<feature type="compositionally biased region" description="Polar residues" evidence="1">
    <location>
        <begin position="568"/>
        <end position="577"/>
    </location>
</feature>
<feature type="region of interest" description="Disordered" evidence="1">
    <location>
        <begin position="377"/>
        <end position="703"/>
    </location>
</feature>
<feature type="compositionally biased region" description="Basic and acidic residues" evidence="1">
    <location>
        <begin position="397"/>
        <end position="409"/>
    </location>
</feature>
<dbReference type="Pfam" id="PF03235">
    <property type="entry name" value="GmrSD_N"/>
    <property type="match status" value="1"/>
</dbReference>
<evidence type="ECO:0000313" key="4">
    <source>
        <dbReference type="Proteomes" id="UP000016930"/>
    </source>
</evidence>
<dbReference type="Proteomes" id="UP000016930">
    <property type="component" value="Unassembled WGS sequence"/>
</dbReference>
<proteinExistence type="predicted"/>
<name>M2RB51_CERS8</name>
<feature type="compositionally biased region" description="Basic and acidic residues" evidence="1">
    <location>
        <begin position="659"/>
        <end position="703"/>
    </location>
</feature>
<protein>
    <recommendedName>
        <fullName evidence="2">GmrSD restriction endonucleases N-terminal domain-containing protein</fullName>
    </recommendedName>
</protein>
<keyword evidence="4" id="KW-1185">Reference proteome</keyword>
<organism evidence="3 4">
    <name type="scientific">Ceriporiopsis subvermispora (strain B)</name>
    <name type="common">White-rot fungus</name>
    <name type="synonym">Gelatoporia subvermispora</name>
    <dbReference type="NCBI Taxonomy" id="914234"/>
    <lineage>
        <taxon>Eukaryota</taxon>
        <taxon>Fungi</taxon>
        <taxon>Dikarya</taxon>
        <taxon>Basidiomycota</taxon>
        <taxon>Agaricomycotina</taxon>
        <taxon>Agaricomycetes</taxon>
        <taxon>Polyporales</taxon>
        <taxon>Gelatoporiaceae</taxon>
        <taxon>Gelatoporia</taxon>
    </lineage>
</organism>
<dbReference type="InterPro" id="IPR004919">
    <property type="entry name" value="GmrSD_N"/>
</dbReference>
<feature type="compositionally biased region" description="Low complexity" evidence="1">
    <location>
        <begin position="579"/>
        <end position="603"/>
    </location>
</feature>
<dbReference type="STRING" id="914234.M2RB51"/>